<dbReference type="InterPro" id="IPR042088">
    <property type="entry name" value="OligoPept_F_C"/>
</dbReference>
<evidence type="ECO:0000256" key="7">
    <source>
        <dbReference type="SAM" id="SignalP"/>
    </source>
</evidence>
<evidence type="ECO:0000256" key="3">
    <source>
        <dbReference type="ARBA" id="ARBA00022801"/>
    </source>
</evidence>
<keyword evidence="7" id="KW-0732">Signal</keyword>
<dbReference type="Proteomes" id="UP000648239">
    <property type="component" value="Unassembled WGS sequence"/>
</dbReference>
<dbReference type="Pfam" id="PF08439">
    <property type="entry name" value="Peptidase_M3_N"/>
    <property type="match status" value="1"/>
</dbReference>
<keyword evidence="1 6" id="KW-0645">Protease</keyword>
<comment type="similarity">
    <text evidence="6">Belongs to the peptidase M3B family.</text>
</comment>
<dbReference type="InterPro" id="IPR045090">
    <property type="entry name" value="Pept_M3A_M3B"/>
</dbReference>
<evidence type="ECO:0000256" key="1">
    <source>
        <dbReference type="ARBA" id="ARBA00022670"/>
    </source>
</evidence>
<feature type="signal peptide" evidence="7">
    <location>
        <begin position="1"/>
        <end position="27"/>
    </location>
</feature>
<dbReference type="Pfam" id="PF01432">
    <property type="entry name" value="Peptidase_M3"/>
    <property type="match status" value="1"/>
</dbReference>
<dbReference type="GO" id="GO:0006508">
    <property type="term" value="P:proteolysis"/>
    <property type="evidence" value="ECO:0007669"/>
    <property type="project" value="UniProtKB-KW"/>
</dbReference>
<dbReference type="SUPFAM" id="SSF55486">
    <property type="entry name" value="Metalloproteases ('zincins'), catalytic domain"/>
    <property type="match status" value="1"/>
</dbReference>
<evidence type="ECO:0000259" key="9">
    <source>
        <dbReference type="Pfam" id="PF08439"/>
    </source>
</evidence>
<evidence type="ECO:0000259" key="8">
    <source>
        <dbReference type="Pfam" id="PF01432"/>
    </source>
</evidence>
<gene>
    <name evidence="10" type="primary">pepF</name>
    <name evidence="10" type="ORF">IFK94_14500</name>
</gene>
<keyword evidence="5 6" id="KW-0482">Metalloprotease</keyword>
<organism evidence="10 11">
    <name type="scientific">Candidatus Polarisedimenticola svalbardensis</name>
    <dbReference type="NCBI Taxonomy" id="2886004"/>
    <lineage>
        <taxon>Bacteria</taxon>
        <taxon>Pseudomonadati</taxon>
        <taxon>Acidobacteriota</taxon>
        <taxon>Candidatus Polarisedimenticolia</taxon>
        <taxon>Candidatus Polarisedimenticolales</taxon>
        <taxon>Candidatus Polarisedimenticolaceae</taxon>
        <taxon>Candidatus Polarisedimenticola</taxon>
    </lineage>
</organism>
<dbReference type="GO" id="GO:0004222">
    <property type="term" value="F:metalloendopeptidase activity"/>
    <property type="evidence" value="ECO:0007669"/>
    <property type="project" value="UniProtKB-UniRule"/>
</dbReference>
<dbReference type="Gene3D" id="1.10.1370.20">
    <property type="entry name" value="Oligoendopeptidase f, C-terminal domain"/>
    <property type="match status" value="1"/>
</dbReference>
<dbReference type="PANTHER" id="PTHR11804">
    <property type="entry name" value="PROTEASE M3 THIMET OLIGOPEPTIDASE-RELATED"/>
    <property type="match status" value="1"/>
</dbReference>
<dbReference type="EC" id="3.4.24.-" evidence="6"/>
<proteinExistence type="inferred from homology"/>
<keyword evidence="4 6" id="KW-0862">Zinc</keyword>
<protein>
    <recommendedName>
        <fullName evidence="6">Oligopeptidase F</fullName>
        <ecNumber evidence="6">3.4.24.-</ecNumber>
    </recommendedName>
</protein>
<dbReference type="EMBL" id="JACXWD010000076">
    <property type="protein sequence ID" value="MBD3869328.1"/>
    <property type="molecule type" value="Genomic_DNA"/>
</dbReference>
<reference evidence="10 11" key="1">
    <citation type="submission" date="2020-08" db="EMBL/GenBank/DDBJ databases">
        <title>Acidobacteriota in marine sediments use diverse sulfur dissimilation pathways.</title>
        <authorList>
            <person name="Wasmund K."/>
        </authorList>
    </citation>
    <scope>NUCLEOTIDE SEQUENCE [LARGE SCALE GENOMIC DNA]</scope>
    <source>
        <strain evidence="10">MAG AM4</strain>
    </source>
</reference>
<name>A0A8J7CME3_9BACT</name>
<evidence type="ECO:0000313" key="10">
    <source>
        <dbReference type="EMBL" id="MBD3869328.1"/>
    </source>
</evidence>
<evidence type="ECO:0000256" key="2">
    <source>
        <dbReference type="ARBA" id="ARBA00022723"/>
    </source>
</evidence>
<keyword evidence="3 6" id="KW-0378">Hydrolase</keyword>
<dbReference type="InterPro" id="IPR013647">
    <property type="entry name" value="OligopepF_N_dom"/>
</dbReference>
<feature type="domain" description="Peptidase M3A/M3B catalytic" evidence="8">
    <location>
        <begin position="226"/>
        <end position="606"/>
    </location>
</feature>
<keyword evidence="2 6" id="KW-0479">Metal-binding</keyword>
<dbReference type="NCBIfam" id="TIGR00181">
    <property type="entry name" value="pepF"/>
    <property type="match status" value="1"/>
</dbReference>
<evidence type="ECO:0000256" key="4">
    <source>
        <dbReference type="ARBA" id="ARBA00022833"/>
    </source>
</evidence>
<feature type="chain" id="PRO_5035329634" description="Oligopeptidase F" evidence="7">
    <location>
        <begin position="28"/>
        <end position="622"/>
    </location>
</feature>
<feature type="domain" description="Oligopeptidase F N-terminal" evidence="9">
    <location>
        <begin position="132"/>
        <end position="198"/>
    </location>
</feature>
<dbReference type="AlphaFoldDB" id="A0A8J7CME3"/>
<comment type="caution">
    <text evidence="10">The sequence shown here is derived from an EMBL/GenBank/DDBJ whole genome shotgun (WGS) entry which is preliminary data.</text>
</comment>
<sequence length="622" mass="69337">MRRYQRSALRVSALILALAVISPAALAGESPLNWDLTEIYASEEAWAEAKGGIAGKIKLVDPYKGKLGESSANLKAVLDASYAIQMQASRLYGYASMRGDEDLRESGPQGMQAELQSMFADMTAATAWIDPEILTIPAETLKQFQADDPGLAMYARYLERLEKQRPHVLDAKSEQLLGMGSRIVGVGANIGGLLRNAEIPWPTITLSDGTELRLDPSGYTVGRIQQNREDRIKSYQEFFGTFEAFKGTLAATVAATVNEHVFNTQVRSYDSSLHASVSGNEVDPAVYRMLIKEINNNLPTLHRYIKLRARIMGIDDLRYHDMYPSLVSKVDADYSWENSKKLVLDALKPLGGEYVRRFGHALESGWVDVYPRKGKRSGAYVTGAAYEVHPYMLLNHTDDYNGTSTLAHEGGHLMHSSFSQEANPYPTSGYAIFVAEVASTVNEVLLQKDLVAKADGDEARLALLGNFLESLRNTVFRQTMFAEFELAIHEMVERGEALTGDNLNELYAEMIRRYHGEAEGVMKIDDLYTVEWAFIPHFHYNFYVYQYATSYVAAIALAEGIMEDRPGARDNYLTFLKSGGTRPPVDLLKSAGVDMTSPEPIHAAMRLMNEVMDQIDQIIEKR</sequence>
<comment type="function">
    <text evidence="6">Has oligopeptidase activity and degrades a variety of small bioactive peptides.</text>
</comment>
<accession>A0A8J7CME3</accession>
<dbReference type="PANTHER" id="PTHR11804:SF84">
    <property type="entry name" value="SACCHAROLYSIN"/>
    <property type="match status" value="1"/>
</dbReference>
<dbReference type="Gene3D" id="1.20.140.70">
    <property type="entry name" value="Oligopeptidase f, N-terminal domain"/>
    <property type="match status" value="1"/>
</dbReference>
<dbReference type="GO" id="GO:0006518">
    <property type="term" value="P:peptide metabolic process"/>
    <property type="evidence" value="ECO:0007669"/>
    <property type="project" value="TreeGrafter"/>
</dbReference>
<evidence type="ECO:0000313" key="11">
    <source>
        <dbReference type="Proteomes" id="UP000648239"/>
    </source>
</evidence>
<dbReference type="CDD" id="cd09608">
    <property type="entry name" value="M3B_PepF"/>
    <property type="match status" value="1"/>
</dbReference>
<dbReference type="InterPro" id="IPR001567">
    <property type="entry name" value="Pept_M3A_M3B_dom"/>
</dbReference>
<dbReference type="InterPro" id="IPR004438">
    <property type="entry name" value="Peptidase_M3B"/>
</dbReference>
<dbReference type="GO" id="GO:0046872">
    <property type="term" value="F:metal ion binding"/>
    <property type="evidence" value="ECO:0007669"/>
    <property type="project" value="UniProtKB-UniRule"/>
</dbReference>
<evidence type="ECO:0000256" key="5">
    <source>
        <dbReference type="ARBA" id="ARBA00023049"/>
    </source>
</evidence>
<evidence type="ECO:0000256" key="6">
    <source>
        <dbReference type="RuleBase" id="RU368091"/>
    </source>
</evidence>
<comment type="cofactor">
    <cofactor evidence="6">
        <name>Zn(2+)</name>
        <dbReference type="ChEBI" id="CHEBI:29105"/>
    </cofactor>
    <text evidence="6">Binds 1 zinc ion.</text>
</comment>